<dbReference type="SUPFAM" id="SSF53474">
    <property type="entry name" value="alpha/beta-Hydrolases"/>
    <property type="match status" value="1"/>
</dbReference>
<accession>A0A1F7GCK2</accession>
<evidence type="ECO:0000313" key="2">
    <source>
        <dbReference type="EMBL" id="OGK16731.1"/>
    </source>
</evidence>
<feature type="domain" description="AB hydrolase-1" evidence="1">
    <location>
        <begin position="28"/>
        <end position="261"/>
    </location>
</feature>
<name>A0A1F7GCK2_9BACT</name>
<dbReference type="Proteomes" id="UP000178372">
    <property type="component" value="Unassembled WGS sequence"/>
</dbReference>
<proteinExistence type="predicted"/>
<evidence type="ECO:0000259" key="1">
    <source>
        <dbReference type="Pfam" id="PF00561"/>
    </source>
</evidence>
<evidence type="ECO:0000313" key="3">
    <source>
        <dbReference type="Proteomes" id="UP000178372"/>
    </source>
</evidence>
<dbReference type="InterPro" id="IPR029058">
    <property type="entry name" value="AB_hydrolase_fold"/>
</dbReference>
<dbReference type="GO" id="GO:0016020">
    <property type="term" value="C:membrane"/>
    <property type="evidence" value="ECO:0007669"/>
    <property type="project" value="TreeGrafter"/>
</dbReference>
<dbReference type="GO" id="GO:0003824">
    <property type="term" value="F:catalytic activity"/>
    <property type="evidence" value="ECO:0007669"/>
    <property type="project" value="InterPro"/>
</dbReference>
<organism evidence="2 3">
    <name type="scientific">Candidatus Roizmanbacteria bacterium RIFCSPHIGHO2_01_FULL_39_12b</name>
    <dbReference type="NCBI Taxonomy" id="1802030"/>
    <lineage>
        <taxon>Bacteria</taxon>
        <taxon>Candidatus Roizmaniibacteriota</taxon>
    </lineage>
</organism>
<sequence length="274" mass="31908">MEFKRHTLKDDGKTFTYWTLGNNKKQSLLILPGLTGQYKDLAQFIHHLEKNNFIIIPDLPGWGESQQLDKKHNLTEYSHFLKKVLDDAEIDKTVIVGHCLGSLLAITFAKLFPTRVNKLFLITPPYEDGSMIFGVLKHMGELSQHMPRAVQSLFFLWRNRFVGFAAAMFLLRFKSFRKRAYYSLKTLDRSNEVEDVVIDNTLSIYHFNWNVLKYLNQPIYVFHGERDLVIMPKKIEQLIEKLHGDIVFELIPNAGHLPPIETPETLARMILEHI</sequence>
<dbReference type="PRINTS" id="PR00111">
    <property type="entry name" value="ABHYDROLASE"/>
</dbReference>
<comment type="caution">
    <text evidence="2">The sequence shown here is derived from an EMBL/GenBank/DDBJ whole genome shotgun (WGS) entry which is preliminary data.</text>
</comment>
<dbReference type="EMBL" id="MFZF01000012">
    <property type="protein sequence ID" value="OGK16731.1"/>
    <property type="molecule type" value="Genomic_DNA"/>
</dbReference>
<dbReference type="Pfam" id="PF00561">
    <property type="entry name" value="Abhydrolase_1"/>
    <property type="match status" value="1"/>
</dbReference>
<dbReference type="InterPro" id="IPR050266">
    <property type="entry name" value="AB_hydrolase_sf"/>
</dbReference>
<dbReference type="PANTHER" id="PTHR43798:SF33">
    <property type="entry name" value="HYDROLASE, PUTATIVE (AFU_ORTHOLOGUE AFUA_2G14860)-RELATED"/>
    <property type="match status" value="1"/>
</dbReference>
<dbReference type="PRINTS" id="PR00412">
    <property type="entry name" value="EPOXHYDRLASE"/>
</dbReference>
<dbReference type="AlphaFoldDB" id="A0A1F7GCK2"/>
<protein>
    <recommendedName>
        <fullName evidence="1">AB hydrolase-1 domain-containing protein</fullName>
    </recommendedName>
</protein>
<dbReference type="PANTHER" id="PTHR43798">
    <property type="entry name" value="MONOACYLGLYCEROL LIPASE"/>
    <property type="match status" value="1"/>
</dbReference>
<dbReference type="Gene3D" id="3.40.50.1820">
    <property type="entry name" value="alpha/beta hydrolase"/>
    <property type="match status" value="1"/>
</dbReference>
<dbReference type="InterPro" id="IPR000639">
    <property type="entry name" value="Epox_hydrolase-like"/>
</dbReference>
<reference evidence="2 3" key="1">
    <citation type="journal article" date="2016" name="Nat. Commun.">
        <title>Thousands of microbial genomes shed light on interconnected biogeochemical processes in an aquifer system.</title>
        <authorList>
            <person name="Anantharaman K."/>
            <person name="Brown C.T."/>
            <person name="Hug L.A."/>
            <person name="Sharon I."/>
            <person name="Castelle C.J."/>
            <person name="Probst A.J."/>
            <person name="Thomas B.C."/>
            <person name="Singh A."/>
            <person name="Wilkins M.J."/>
            <person name="Karaoz U."/>
            <person name="Brodie E.L."/>
            <person name="Williams K.H."/>
            <person name="Hubbard S.S."/>
            <person name="Banfield J.F."/>
        </authorList>
    </citation>
    <scope>NUCLEOTIDE SEQUENCE [LARGE SCALE GENOMIC DNA]</scope>
</reference>
<dbReference type="InterPro" id="IPR000073">
    <property type="entry name" value="AB_hydrolase_1"/>
</dbReference>
<gene>
    <name evidence="2" type="ORF">A2690_04915</name>
</gene>